<protein>
    <submittedName>
        <fullName evidence="9">Predicted PurR-regulated permease PerM</fullName>
    </submittedName>
</protein>
<evidence type="ECO:0000256" key="7">
    <source>
        <dbReference type="ARBA" id="ARBA00023136"/>
    </source>
</evidence>
<keyword evidence="5 8" id="KW-0812">Transmembrane</keyword>
<dbReference type="EMBL" id="LT629745">
    <property type="protein sequence ID" value="SDS39789.1"/>
    <property type="molecule type" value="Genomic_DNA"/>
</dbReference>
<feature type="transmembrane region" description="Helical" evidence="8">
    <location>
        <begin position="274"/>
        <end position="297"/>
    </location>
</feature>
<sequence>MGLPFQKTNQMITKKKLLFYITALIVATYFLFLGLTKAKGFFAPLLTAVILSLVVLPLSQLMEKKMKRSLAAILNSLLLFLISIGLLALVSYQIRSFAEDWPAIQETMTPKIEQAKEFALEHSPLDKEDIKEAKNDSSGTSSSTSERIKAFMSGLSSFLANYLLTFVYLFFLLNYRDVFKDFLLRIFPDEKRNTVKNIINKSAKVAPQYLLGKLILMGLLAILYSIGLGISGVNNFILVSVIASVLTLIPYIGNIIGFVMAVAFGFLSSGDTTVLIGIALTFTITQFVESYVLQPYIVGEKVDVHPFFIIISVILGNMVWGIIGMILAIPVIGIITVVLLNISELKPFGILLSKRKFSE</sequence>
<feature type="transmembrane region" description="Helical" evidence="8">
    <location>
        <begin position="150"/>
        <end position="175"/>
    </location>
</feature>
<evidence type="ECO:0000256" key="4">
    <source>
        <dbReference type="ARBA" id="ARBA00022475"/>
    </source>
</evidence>
<dbReference type="PANTHER" id="PTHR21716:SF53">
    <property type="entry name" value="PERMEASE PERM-RELATED"/>
    <property type="match status" value="1"/>
</dbReference>
<feature type="transmembrane region" description="Helical" evidence="8">
    <location>
        <begin position="236"/>
        <end position="267"/>
    </location>
</feature>
<evidence type="ECO:0000313" key="9">
    <source>
        <dbReference type="EMBL" id="SDS39789.1"/>
    </source>
</evidence>
<comment type="similarity">
    <text evidence="2">Belongs to the autoinducer-2 exporter (AI-2E) (TC 2.A.86) family.</text>
</comment>
<feature type="transmembrane region" description="Helical" evidence="8">
    <location>
        <begin position="41"/>
        <end position="58"/>
    </location>
</feature>
<keyword evidence="7 8" id="KW-0472">Membrane</keyword>
<feature type="transmembrane region" description="Helical" evidence="8">
    <location>
        <begin position="210"/>
        <end position="230"/>
    </location>
</feature>
<name>A0A1H1RXU6_9FLAO</name>
<proteinExistence type="inferred from homology"/>
<evidence type="ECO:0000313" key="10">
    <source>
        <dbReference type="Proteomes" id="UP000198858"/>
    </source>
</evidence>
<accession>A0A1H1RXU6</accession>
<keyword evidence="3" id="KW-0813">Transport</keyword>
<dbReference type="PANTHER" id="PTHR21716">
    <property type="entry name" value="TRANSMEMBRANE PROTEIN"/>
    <property type="match status" value="1"/>
</dbReference>
<evidence type="ECO:0000256" key="8">
    <source>
        <dbReference type="SAM" id="Phobius"/>
    </source>
</evidence>
<dbReference type="STRING" id="1250231.SAMN04488552_3043"/>
<dbReference type="GO" id="GO:0005886">
    <property type="term" value="C:plasma membrane"/>
    <property type="evidence" value="ECO:0007669"/>
    <property type="project" value="UniProtKB-SubCell"/>
</dbReference>
<dbReference type="Proteomes" id="UP000198858">
    <property type="component" value="Chromosome I"/>
</dbReference>
<reference evidence="9 10" key="1">
    <citation type="submission" date="2016-10" db="EMBL/GenBank/DDBJ databases">
        <authorList>
            <person name="Varghese N."/>
            <person name="Submissions S."/>
        </authorList>
    </citation>
    <scope>NUCLEOTIDE SEQUENCE [LARGE SCALE GENOMIC DNA]</scope>
    <source>
        <strain evidence="9 10">Mar_2010_102</strain>
    </source>
</reference>
<dbReference type="AlphaFoldDB" id="A0A1H1RXU6"/>
<keyword evidence="10" id="KW-1185">Reference proteome</keyword>
<keyword evidence="4" id="KW-1003">Cell membrane</keyword>
<evidence type="ECO:0000256" key="5">
    <source>
        <dbReference type="ARBA" id="ARBA00022692"/>
    </source>
</evidence>
<evidence type="ECO:0000256" key="3">
    <source>
        <dbReference type="ARBA" id="ARBA00022448"/>
    </source>
</evidence>
<feature type="transmembrane region" description="Helical" evidence="8">
    <location>
        <begin position="17"/>
        <end position="35"/>
    </location>
</feature>
<comment type="subcellular location">
    <subcellularLocation>
        <location evidence="1">Cell membrane</location>
        <topology evidence="1">Multi-pass membrane protein</topology>
    </subcellularLocation>
</comment>
<feature type="transmembrane region" description="Helical" evidence="8">
    <location>
        <begin position="309"/>
        <end position="342"/>
    </location>
</feature>
<feature type="transmembrane region" description="Helical" evidence="8">
    <location>
        <begin position="70"/>
        <end position="92"/>
    </location>
</feature>
<gene>
    <name evidence="9" type="ORF">SAMN04488552_3043</name>
</gene>
<dbReference type="InterPro" id="IPR002549">
    <property type="entry name" value="AI-2E-like"/>
</dbReference>
<evidence type="ECO:0000256" key="6">
    <source>
        <dbReference type="ARBA" id="ARBA00022989"/>
    </source>
</evidence>
<evidence type="ECO:0000256" key="1">
    <source>
        <dbReference type="ARBA" id="ARBA00004651"/>
    </source>
</evidence>
<evidence type="ECO:0000256" key="2">
    <source>
        <dbReference type="ARBA" id="ARBA00009773"/>
    </source>
</evidence>
<dbReference type="Pfam" id="PF01594">
    <property type="entry name" value="AI-2E_transport"/>
    <property type="match status" value="1"/>
</dbReference>
<keyword evidence="6 8" id="KW-1133">Transmembrane helix</keyword>
<organism evidence="9 10">
    <name type="scientific">Christiangramia echinicola</name>
    <dbReference type="NCBI Taxonomy" id="279359"/>
    <lineage>
        <taxon>Bacteria</taxon>
        <taxon>Pseudomonadati</taxon>
        <taxon>Bacteroidota</taxon>
        <taxon>Flavobacteriia</taxon>
        <taxon>Flavobacteriales</taxon>
        <taxon>Flavobacteriaceae</taxon>
        <taxon>Christiangramia</taxon>
    </lineage>
</organism>